<evidence type="ECO:0000313" key="5">
    <source>
        <dbReference type="Proteomes" id="UP000004416"/>
    </source>
</evidence>
<dbReference type="PANTHER" id="PTHR43018:SF2">
    <property type="entry name" value="PHOSPHO-2-DEHYDRO-3-DEOXYHEPTONATE ALDOLASE"/>
    <property type="match status" value="1"/>
</dbReference>
<gene>
    <name evidence="4" type="ORF">HMPREF0322_01797</name>
</gene>
<dbReference type="Gene3D" id="3.30.70.1140">
    <property type="entry name" value="Phospho-2-dehydro-3-deoxyheptonate aldolase, domain 1"/>
    <property type="match status" value="1"/>
</dbReference>
<dbReference type="SUPFAM" id="SSF51569">
    <property type="entry name" value="Aldolase"/>
    <property type="match status" value="1"/>
</dbReference>
<name>G9XLG3_DESHA</name>
<dbReference type="InterPro" id="IPR006268">
    <property type="entry name" value="DAHP_syn_2"/>
</dbReference>
<keyword evidence="1" id="KW-0808">Transferase</keyword>
<dbReference type="GO" id="GO:0016832">
    <property type="term" value="F:aldehyde-lyase activity"/>
    <property type="evidence" value="ECO:0007669"/>
    <property type="project" value="InterPro"/>
</dbReference>
<dbReference type="NCBIfam" id="NF006421">
    <property type="entry name" value="PRK08673.1"/>
    <property type="match status" value="1"/>
</dbReference>
<reference evidence="4 5" key="1">
    <citation type="submission" date="2011-08" db="EMBL/GenBank/DDBJ databases">
        <authorList>
            <person name="Weinstock G."/>
            <person name="Sodergren E."/>
            <person name="Clifton S."/>
            <person name="Fulton L."/>
            <person name="Fulton B."/>
            <person name="Courtney L."/>
            <person name="Fronick C."/>
            <person name="Harrison M."/>
            <person name="Strong C."/>
            <person name="Farmer C."/>
            <person name="Delahaunty K."/>
            <person name="Markovic C."/>
            <person name="Hall O."/>
            <person name="Minx P."/>
            <person name="Tomlinson C."/>
            <person name="Mitreva M."/>
            <person name="Hou S."/>
            <person name="Chen J."/>
            <person name="Wollam A."/>
            <person name="Pepin K.H."/>
            <person name="Johnson M."/>
            <person name="Bhonagiri V."/>
            <person name="Zhang X."/>
            <person name="Suruliraj S."/>
            <person name="Warren W."/>
            <person name="Chinwalla A."/>
            <person name="Mardis E.R."/>
            <person name="Wilson R.K."/>
        </authorList>
    </citation>
    <scope>NUCLEOTIDE SEQUENCE [LARGE SCALE GENOMIC DNA]</scope>
    <source>
        <strain evidence="4 5">DP7</strain>
    </source>
</reference>
<dbReference type="InterPro" id="IPR013785">
    <property type="entry name" value="Aldolase_TIM"/>
</dbReference>
<organism evidence="4 5">
    <name type="scientific">Desulfitobacterium hafniense DP7</name>
    <dbReference type="NCBI Taxonomy" id="537010"/>
    <lineage>
        <taxon>Bacteria</taxon>
        <taxon>Bacillati</taxon>
        <taxon>Bacillota</taxon>
        <taxon>Clostridia</taxon>
        <taxon>Eubacteriales</taxon>
        <taxon>Desulfitobacteriaceae</taxon>
        <taxon>Desulfitobacterium</taxon>
    </lineage>
</organism>
<evidence type="ECO:0000313" key="4">
    <source>
        <dbReference type="EMBL" id="EHL07448.1"/>
    </source>
</evidence>
<dbReference type="Pfam" id="PF18152">
    <property type="entry name" value="DAHP_snth_FXD"/>
    <property type="match status" value="1"/>
</dbReference>
<dbReference type="Proteomes" id="UP000004416">
    <property type="component" value="Unassembled WGS sequence"/>
</dbReference>
<evidence type="ECO:0000259" key="3">
    <source>
        <dbReference type="Pfam" id="PF18152"/>
    </source>
</evidence>
<dbReference type="HOGENOM" id="CLU_062599_0_0_9"/>
<dbReference type="GO" id="GO:0016740">
    <property type="term" value="F:transferase activity"/>
    <property type="evidence" value="ECO:0007669"/>
    <property type="project" value="UniProtKB-KW"/>
</dbReference>
<dbReference type="PATRIC" id="fig|537010.4.peg.1680"/>
<dbReference type="InterPro" id="IPR041071">
    <property type="entry name" value="DAHP_snth_FXD"/>
</dbReference>
<evidence type="ECO:0000256" key="1">
    <source>
        <dbReference type="ARBA" id="ARBA00022679"/>
    </source>
</evidence>
<dbReference type="NCBIfam" id="TIGR01361">
    <property type="entry name" value="DAHP_synth_Bsub"/>
    <property type="match status" value="1"/>
</dbReference>
<dbReference type="InterPro" id="IPR006218">
    <property type="entry name" value="DAHP1/KDSA"/>
</dbReference>
<dbReference type="Gene3D" id="3.20.20.70">
    <property type="entry name" value="Aldolase class I"/>
    <property type="match status" value="1"/>
</dbReference>
<feature type="domain" description="DAHP synthase ferredoxin-like" evidence="3">
    <location>
        <begin position="9"/>
        <end position="74"/>
    </location>
</feature>
<dbReference type="AlphaFoldDB" id="G9XLG3"/>
<dbReference type="EMBL" id="AFZX01000041">
    <property type="protein sequence ID" value="EHL07448.1"/>
    <property type="molecule type" value="Genomic_DNA"/>
</dbReference>
<dbReference type="PANTHER" id="PTHR43018">
    <property type="entry name" value="PHOSPHO-2-DEHYDRO-3-DEOXYHEPTONATE ALDOLASE"/>
    <property type="match status" value="1"/>
</dbReference>
<sequence>MVVKEWNIMIIVLKRGAGEAEVQEINERLSQEGFKIHLSQGVEKIIIGAVGDRSRLKALDLEALPWVEKVVPILAPYKLVSREFQSGNTIIKIGDYEIGGEEIHVMAGPCSVESRAQIIETAHAVKEAGATFLRGGAFKPRTSPYAFQGLEEEGLKLLAEAREETGLLVITEVVDVRDVELVAHYADILQIGARNMQNFFLLKEVAKTNKPILLKRGPSATLEEWMMAAEYIMDGGNYQVMFCERGIRTFETYTRNTLDLSMVPALQSLSHLPVIVDPSHGTGRWNLVPPMAKAAVAAGADGIIVEVHPQPEKAVSDGKQSLTPDNFASMMAELEILAQALGRPVKGARR</sequence>
<protein>
    <submittedName>
        <fullName evidence="4">3-deoxy-7-phosphoheptulonate synthase</fullName>
    </submittedName>
</protein>
<dbReference type="InterPro" id="IPR052899">
    <property type="entry name" value="Class-I_DAHP_synthase"/>
</dbReference>
<feature type="domain" description="DAHP synthetase I/KDSA" evidence="2">
    <location>
        <begin position="95"/>
        <end position="335"/>
    </location>
</feature>
<dbReference type="GO" id="GO:0009073">
    <property type="term" value="P:aromatic amino acid family biosynthetic process"/>
    <property type="evidence" value="ECO:0007669"/>
    <property type="project" value="InterPro"/>
</dbReference>
<accession>G9XLG3</accession>
<dbReference type="NCBIfam" id="NF009239">
    <property type="entry name" value="PRK12595.1"/>
    <property type="match status" value="1"/>
</dbReference>
<evidence type="ECO:0000259" key="2">
    <source>
        <dbReference type="Pfam" id="PF00793"/>
    </source>
</evidence>
<comment type="caution">
    <text evidence="4">The sequence shown here is derived from an EMBL/GenBank/DDBJ whole genome shotgun (WGS) entry which is preliminary data.</text>
</comment>
<proteinExistence type="predicted"/>
<dbReference type="Pfam" id="PF00793">
    <property type="entry name" value="DAHP_synth_1"/>
    <property type="match status" value="1"/>
</dbReference>